<keyword evidence="1" id="KW-0862">Zinc</keyword>
<accession>A0A9W6UD58</accession>
<dbReference type="AlphaFoldDB" id="A0A9W6UD58"/>
<evidence type="ECO:0000313" key="5">
    <source>
        <dbReference type="Proteomes" id="UP001165083"/>
    </source>
</evidence>
<dbReference type="Proteomes" id="UP001165083">
    <property type="component" value="Unassembled WGS sequence"/>
</dbReference>
<dbReference type="InterPro" id="IPR001878">
    <property type="entry name" value="Znf_CCHC"/>
</dbReference>
<feature type="region of interest" description="Disordered" evidence="2">
    <location>
        <begin position="1"/>
        <end position="80"/>
    </location>
</feature>
<gene>
    <name evidence="4" type="ORF">Plil01_001322800</name>
</gene>
<feature type="region of interest" description="Disordered" evidence="2">
    <location>
        <begin position="244"/>
        <end position="263"/>
    </location>
</feature>
<dbReference type="SUPFAM" id="SSF57756">
    <property type="entry name" value="Retrovirus zinc finger-like domains"/>
    <property type="match status" value="1"/>
</dbReference>
<proteinExistence type="predicted"/>
<dbReference type="PROSITE" id="PS50158">
    <property type="entry name" value="ZF_CCHC"/>
    <property type="match status" value="1"/>
</dbReference>
<name>A0A9W6UD58_9STRA</name>
<dbReference type="GO" id="GO:0008270">
    <property type="term" value="F:zinc ion binding"/>
    <property type="evidence" value="ECO:0007669"/>
    <property type="project" value="UniProtKB-KW"/>
</dbReference>
<dbReference type="Gene3D" id="4.10.60.10">
    <property type="entry name" value="Zinc finger, CCHC-type"/>
    <property type="match status" value="1"/>
</dbReference>
<dbReference type="EMBL" id="BSXW01000871">
    <property type="protein sequence ID" value="GMF30940.1"/>
    <property type="molecule type" value="Genomic_DNA"/>
</dbReference>
<protein>
    <submittedName>
        <fullName evidence="4">Unnamed protein product</fullName>
    </submittedName>
</protein>
<dbReference type="InterPro" id="IPR036875">
    <property type="entry name" value="Znf_CCHC_sf"/>
</dbReference>
<evidence type="ECO:0000256" key="2">
    <source>
        <dbReference type="SAM" id="MobiDB-lite"/>
    </source>
</evidence>
<feature type="domain" description="CCHC-type" evidence="3">
    <location>
        <begin position="320"/>
        <end position="335"/>
    </location>
</feature>
<comment type="caution">
    <text evidence="4">The sequence shown here is derived from an EMBL/GenBank/DDBJ whole genome shotgun (WGS) entry which is preliminary data.</text>
</comment>
<keyword evidence="1" id="KW-0863">Zinc-finger</keyword>
<organism evidence="4 5">
    <name type="scientific">Phytophthora lilii</name>
    <dbReference type="NCBI Taxonomy" id="2077276"/>
    <lineage>
        <taxon>Eukaryota</taxon>
        <taxon>Sar</taxon>
        <taxon>Stramenopiles</taxon>
        <taxon>Oomycota</taxon>
        <taxon>Peronosporomycetes</taxon>
        <taxon>Peronosporales</taxon>
        <taxon>Peronosporaceae</taxon>
        <taxon>Phytophthora</taxon>
    </lineage>
</organism>
<reference evidence="4" key="1">
    <citation type="submission" date="2023-04" db="EMBL/GenBank/DDBJ databases">
        <title>Phytophthora lilii NBRC 32176.</title>
        <authorList>
            <person name="Ichikawa N."/>
            <person name="Sato H."/>
            <person name="Tonouchi N."/>
        </authorList>
    </citation>
    <scope>NUCLEOTIDE SEQUENCE</scope>
    <source>
        <strain evidence="4">NBRC 32176</strain>
    </source>
</reference>
<feature type="compositionally biased region" description="Basic and acidic residues" evidence="2">
    <location>
        <begin position="56"/>
        <end position="78"/>
    </location>
</feature>
<keyword evidence="5" id="KW-1185">Reference proteome</keyword>
<sequence length="430" mass="47006">MSPTTHKVGGSSAPTTPEAKVTKEEGDGQYGGTETVKVSPKTENPQEKLLGLPTDLAERQERLEASQLRQEEADRLSSRESSVFESAIGLGRPMARHALDKTPPPHDSLMSPGTYFGATKNGYDQEAAANVETVQAPQSASPQHFVPPQAYRQPVQPPVIPQAPMNGFMRVPDTRQRKLAIRPFDGKELYQGLGSSFLSWGTRFVRQIGFAERASGFKWSEEIKIDVLGHHLTGMAERYYHQQRGVQRSGEPGAGQHRPLRRPWDERVHTITAEPQPHGLPPPGGGAGPLRAVEIQLRTKHIGHDVVNDVHEGGVDTHNCFRCGKQGHLKAACKSKRKGGGKGGGADYVLAVDHDEMDKDHRILDTGSSRHFVNDVSLLEDAEDFESQCIAADGRTVKVTKRGSVMLETTVMGKKTRGSCLTCNKPRASK</sequence>
<evidence type="ECO:0000313" key="4">
    <source>
        <dbReference type="EMBL" id="GMF30940.1"/>
    </source>
</evidence>
<evidence type="ECO:0000259" key="3">
    <source>
        <dbReference type="PROSITE" id="PS50158"/>
    </source>
</evidence>
<dbReference type="SMART" id="SM00343">
    <property type="entry name" value="ZnF_C2HC"/>
    <property type="match status" value="1"/>
</dbReference>
<evidence type="ECO:0000256" key="1">
    <source>
        <dbReference type="PROSITE-ProRule" id="PRU00047"/>
    </source>
</evidence>
<dbReference type="OrthoDB" id="123609at2759"/>
<keyword evidence="1" id="KW-0479">Metal-binding</keyword>
<dbReference type="GO" id="GO:0003676">
    <property type="term" value="F:nucleic acid binding"/>
    <property type="evidence" value="ECO:0007669"/>
    <property type="project" value="InterPro"/>
</dbReference>